<organism evidence="2 3">
    <name type="scientific">Elasticomyces elasticus</name>
    <dbReference type="NCBI Taxonomy" id="574655"/>
    <lineage>
        <taxon>Eukaryota</taxon>
        <taxon>Fungi</taxon>
        <taxon>Dikarya</taxon>
        <taxon>Ascomycota</taxon>
        <taxon>Pezizomycotina</taxon>
        <taxon>Dothideomycetes</taxon>
        <taxon>Dothideomycetidae</taxon>
        <taxon>Mycosphaerellales</taxon>
        <taxon>Teratosphaeriaceae</taxon>
        <taxon>Elasticomyces</taxon>
    </lineage>
</organism>
<feature type="region of interest" description="Disordered" evidence="1">
    <location>
        <begin position="1"/>
        <end position="22"/>
    </location>
</feature>
<evidence type="ECO:0000256" key="1">
    <source>
        <dbReference type="SAM" id="MobiDB-lite"/>
    </source>
</evidence>
<reference evidence="2" key="1">
    <citation type="submission" date="2023-08" db="EMBL/GenBank/DDBJ databases">
        <title>Black Yeasts Isolated from many extreme environments.</title>
        <authorList>
            <person name="Coleine C."/>
            <person name="Stajich J.E."/>
            <person name="Selbmann L."/>
        </authorList>
    </citation>
    <scope>NUCLEOTIDE SEQUENCE</scope>
    <source>
        <strain evidence="2">CCFEE 5810</strain>
    </source>
</reference>
<evidence type="ECO:0000313" key="2">
    <source>
        <dbReference type="EMBL" id="KAK5700111.1"/>
    </source>
</evidence>
<proteinExistence type="predicted"/>
<comment type="caution">
    <text evidence="2">The sequence shown here is derived from an EMBL/GenBank/DDBJ whole genome shotgun (WGS) entry which is preliminary data.</text>
</comment>
<accession>A0AAN7W812</accession>
<feature type="compositionally biased region" description="Polar residues" evidence="1">
    <location>
        <begin position="11"/>
        <end position="22"/>
    </location>
</feature>
<gene>
    <name evidence="2" type="ORF">LTR97_006246</name>
</gene>
<dbReference type="EMBL" id="JAVRQU010000008">
    <property type="protein sequence ID" value="KAK5700111.1"/>
    <property type="molecule type" value="Genomic_DNA"/>
</dbReference>
<name>A0AAN7W812_9PEZI</name>
<dbReference type="Proteomes" id="UP001310594">
    <property type="component" value="Unassembled WGS sequence"/>
</dbReference>
<sequence length="178" mass="19988">MAEITGVPKEANTNLDAASQDGTKVKDDAVGHFSSLDYQNDAQQSFRLTHELQKVREELKSGVKPADFEDLLQCLANKDFWALARSYLPILRGDSNIDDLESTPEATACVASIKEAAKGFIPEFRRRQEARWRAMVVYVEELNRSSAAREEDRRLRRIAQDMKRQSAVDAVSDVGSRA</sequence>
<protein>
    <submittedName>
        <fullName evidence="2">Uncharacterized protein</fullName>
    </submittedName>
</protein>
<dbReference type="AlphaFoldDB" id="A0AAN7W812"/>
<evidence type="ECO:0000313" key="3">
    <source>
        <dbReference type="Proteomes" id="UP001310594"/>
    </source>
</evidence>